<gene>
    <name evidence="1" type="ORF">Fmac_024865</name>
</gene>
<protein>
    <submittedName>
        <fullName evidence="1">Uncharacterized protein</fullName>
    </submittedName>
</protein>
<evidence type="ECO:0000313" key="2">
    <source>
        <dbReference type="Proteomes" id="UP001603857"/>
    </source>
</evidence>
<evidence type="ECO:0000313" key="1">
    <source>
        <dbReference type="EMBL" id="KAL2325807.1"/>
    </source>
</evidence>
<keyword evidence="2" id="KW-1185">Reference proteome</keyword>
<dbReference type="Proteomes" id="UP001603857">
    <property type="component" value="Unassembled WGS sequence"/>
</dbReference>
<accession>A0ABD1LQK9</accession>
<dbReference type="EMBL" id="JBGMDY010000008">
    <property type="protein sequence ID" value="KAL2325807.1"/>
    <property type="molecule type" value="Genomic_DNA"/>
</dbReference>
<name>A0ABD1LQK9_9FABA</name>
<reference evidence="1 2" key="1">
    <citation type="submission" date="2024-08" db="EMBL/GenBank/DDBJ databases">
        <title>Insights into the chromosomal genome structure of Flemingia macrophylla.</title>
        <authorList>
            <person name="Ding Y."/>
            <person name="Zhao Y."/>
            <person name="Bi W."/>
            <person name="Wu M."/>
            <person name="Zhao G."/>
            <person name="Gong Y."/>
            <person name="Li W."/>
            <person name="Zhang P."/>
        </authorList>
    </citation>
    <scope>NUCLEOTIDE SEQUENCE [LARGE SCALE GENOMIC DNA]</scope>
    <source>
        <strain evidence="1">DYQJB</strain>
        <tissue evidence="1">Leaf</tissue>
    </source>
</reference>
<dbReference type="AlphaFoldDB" id="A0ABD1LQK9"/>
<sequence>MASNSERFGAKNDVIVIRGVHDVATDTSAETRKVEGKLDALMNLVTQLAGNQKPASVARRRWLPTPSNFSARNDVIVVRGVHDIATDTSAETRKVEGKLDALVNLVTQLAGNQKPASVARVCGIRSSNDHHTNVCPSS</sequence>
<proteinExistence type="predicted"/>
<organism evidence="1 2">
    <name type="scientific">Flemingia macrophylla</name>
    <dbReference type="NCBI Taxonomy" id="520843"/>
    <lineage>
        <taxon>Eukaryota</taxon>
        <taxon>Viridiplantae</taxon>
        <taxon>Streptophyta</taxon>
        <taxon>Embryophyta</taxon>
        <taxon>Tracheophyta</taxon>
        <taxon>Spermatophyta</taxon>
        <taxon>Magnoliopsida</taxon>
        <taxon>eudicotyledons</taxon>
        <taxon>Gunneridae</taxon>
        <taxon>Pentapetalae</taxon>
        <taxon>rosids</taxon>
        <taxon>fabids</taxon>
        <taxon>Fabales</taxon>
        <taxon>Fabaceae</taxon>
        <taxon>Papilionoideae</taxon>
        <taxon>50 kb inversion clade</taxon>
        <taxon>NPAAA clade</taxon>
        <taxon>indigoferoid/millettioid clade</taxon>
        <taxon>Phaseoleae</taxon>
        <taxon>Flemingia</taxon>
    </lineage>
</organism>
<comment type="caution">
    <text evidence="1">The sequence shown here is derived from an EMBL/GenBank/DDBJ whole genome shotgun (WGS) entry which is preliminary data.</text>
</comment>